<dbReference type="InterPro" id="IPR018488">
    <property type="entry name" value="cNMP-bd_CS"/>
</dbReference>
<dbReference type="Gene3D" id="1.10.287.630">
    <property type="entry name" value="Helix hairpin bin"/>
    <property type="match status" value="1"/>
</dbReference>
<keyword evidence="20" id="KW-1185">Reference proteome</keyword>
<comment type="catalytic activity">
    <reaction evidence="14">
        <text>K(+)(in) = K(+)(out)</text>
        <dbReference type="Rhea" id="RHEA:29463"/>
        <dbReference type="ChEBI" id="CHEBI:29103"/>
    </reaction>
</comment>
<keyword evidence="13" id="KW-0844">Vision</keyword>
<evidence type="ECO:0000256" key="6">
    <source>
        <dbReference type="ARBA" id="ARBA00022741"/>
    </source>
</evidence>
<evidence type="ECO:0000256" key="11">
    <source>
        <dbReference type="ARBA" id="ARBA00023286"/>
    </source>
</evidence>
<dbReference type="PROSITE" id="PS50042">
    <property type="entry name" value="CNMP_BINDING_3"/>
    <property type="match status" value="1"/>
</dbReference>
<dbReference type="GeneID" id="118427405"/>
<dbReference type="CDD" id="cd00038">
    <property type="entry name" value="CAP_ED"/>
    <property type="match status" value="1"/>
</dbReference>
<keyword evidence="8" id="KW-0142">cGMP-binding</keyword>
<feature type="region of interest" description="Disordered" evidence="17">
    <location>
        <begin position="26"/>
        <end position="46"/>
    </location>
</feature>
<dbReference type="OMA" id="ETEYLFC"/>
<feature type="region of interest" description="Disordered" evidence="17">
    <location>
        <begin position="622"/>
        <end position="648"/>
    </location>
</feature>
<protein>
    <submittedName>
        <fullName evidence="21 22">Cyclic nucleotide-gated channel rod photoreceptor subunit alpha-like</fullName>
    </submittedName>
</protein>
<dbReference type="GO" id="GO:0005886">
    <property type="term" value="C:plasma membrane"/>
    <property type="evidence" value="ECO:0007669"/>
    <property type="project" value="UniProtKB-ARBA"/>
</dbReference>
<dbReference type="InterPro" id="IPR003938">
    <property type="entry name" value="K_chnl_volt-dep_EAG/ELK/ERG"/>
</dbReference>
<dbReference type="Gene3D" id="2.60.120.10">
    <property type="entry name" value="Jelly Rolls"/>
    <property type="match status" value="1"/>
</dbReference>
<accession>A0A9J7M2P6</accession>
<keyword evidence="7 18" id="KW-1133">Transmembrane helix</keyword>
<dbReference type="GO" id="GO:0005249">
    <property type="term" value="F:voltage-gated potassium channel activity"/>
    <property type="evidence" value="ECO:0007669"/>
    <property type="project" value="InterPro"/>
</dbReference>
<evidence type="ECO:0000256" key="2">
    <source>
        <dbReference type="ARBA" id="ARBA00022448"/>
    </source>
</evidence>
<keyword evidence="2" id="KW-0813">Transport</keyword>
<evidence type="ECO:0000256" key="17">
    <source>
        <dbReference type="SAM" id="MobiDB-lite"/>
    </source>
</evidence>
<keyword evidence="6" id="KW-0547">Nucleotide-binding</keyword>
<feature type="transmembrane region" description="Helical" evidence="18">
    <location>
        <begin position="56"/>
        <end position="76"/>
    </location>
</feature>
<feature type="transmembrane region" description="Helical" evidence="18">
    <location>
        <begin position="269"/>
        <end position="291"/>
    </location>
</feature>
<feature type="compositionally biased region" description="Polar residues" evidence="17">
    <location>
        <begin position="530"/>
        <end position="544"/>
    </location>
</feature>
<dbReference type="Gene3D" id="1.10.287.70">
    <property type="match status" value="1"/>
</dbReference>
<evidence type="ECO:0000256" key="5">
    <source>
        <dbReference type="ARBA" id="ARBA00022692"/>
    </source>
</evidence>
<dbReference type="SMART" id="SM00100">
    <property type="entry name" value="cNMP"/>
    <property type="match status" value="1"/>
</dbReference>
<dbReference type="GO" id="GO:0005221">
    <property type="term" value="F:intracellularly cyclic nucleotide-activated monoatomic cation channel activity"/>
    <property type="evidence" value="ECO:0007669"/>
    <property type="project" value="InterPro"/>
</dbReference>
<proteinExistence type="predicted"/>
<dbReference type="InterPro" id="IPR050866">
    <property type="entry name" value="CNG_cation_channel"/>
</dbReference>
<keyword evidence="11" id="KW-1071">Ligand-gated ion channel</keyword>
<evidence type="ECO:0000256" key="7">
    <source>
        <dbReference type="ARBA" id="ARBA00022989"/>
    </source>
</evidence>
<evidence type="ECO:0000256" key="15">
    <source>
        <dbReference type="ARBA" id="ARBA00036239"/>
    </source>
</evidence>
<feature type="compositionally biased region" description="Basic and acidic residues" evidence="17">
    <location>
        <begin position="633"/>
        <end position="647"/>
    </location>
</feature>
<keyword evidence="5 18" id="KW-0812">Transmembrane</keyword>
<name>A0A9J7M2P6_BRAFL</name>
<evidence type="ECO:0000313" key="20">
    <source>
        <dbReference type="Proteomes" id="UP000001554"/>
    </source>
</evidence>
<keyword evidence="10 18" id="KW-0472">Membrane</keyword>
<feature type="region of interest" description="Disordered" evidence="17">
    <location>
        <begin position="668"/>
        <end position="699"/>
    </location>
</feature>
<keyword evidence="12" id="KW-0407">Ion channel</keyword>
<dbReference type="FunFam" id="1.10.287.70:FF:000072">
    <property type="entry name" value="Cyclic nucleotide gated channel beta 3"/>
    <property type="match status" value="1"/>
</dbReference>
<dbReference type="PANTHER" id="PTHR45638:SF13">
    <property type="entry name" value="CYCLIC NUCLEOTIDE-BINDING DOMAIN-CONTAINING PROTEIN"/>
    <property type="match status" value="1"/>
</dbReference>
<dbReference type="GO" id="GO:0007601">
    <property type="term" value="P:visual perception"/>
    <property type="evidence" value="ECO:0007669"/>
    <property type="project" value="UniProtKB-KW"/>
</dbReference>
<dbReference type="SUPFAM" id="SSF51206">
    <property type="entry name" value="cAMP-binding domain-like"/>
    <property type="match status" value="1"/>
</dbReference>
<keyword evidence="3" id="KW-0140">cGMP</keyword>
<sequence length="785" mass="89534">MNTYSAEPDDPFLMRRVSLRLDALREEGGTDSDTSGDSDGEDNDLDGVLDPEGESVYIWMGVVSCCVLYNTWVIILRTSFQQMRSESYLSSYFDVLDVVVDLVYLADIAVHFRTGYLDDGILVTDLASLSRHYRSQGEFRRDIVSMLPVKLLTLLLPVGEGTFPILRLPRLLKWGTVLDFFQLTDSRTSRPNIVRAMVLILYLASFIHWIACLYYMLSEYEGLGTNEWVYPGDEEEQPFIRKYIRCMYWSIMTLTTIGENPPPRTNLEYIFTGLTFLIGVFLFATVVGNVGDVISNLRHARTEFQARLDRVKMYLSHHSVPDVLQKRVKKWADYSWNRTQAMDDSTFLEMLPRRLRKEIAVSVHLDTLRKVKIFEDCENGLLCDLALKLRSQVYTPGDYVCKSGEIGREMYIISHGKLKVYIQDSDVDQPLEVATLKEGNYFGEISLLKLDDGCNRRSADVVSVGYSELLCLSKKDLIHALVEYPEARKVLEDQGRDRMEAMRESRMQRRKSDASSQSDSSGLKSRFPTRRTTSLPTKPSSGANKSDDITEILLQLKTLDSQVTKERIERLSWKMAKLTEMLNERNEQLQATTRRIGELERMLQGGKKKRRRSSLTTLTSRDLNTLLSPEYPRGYRDQSRRSTRRNDAAAALRVDNLRRRFSTHSLLPVDSDDITGQQKGLGSGRCQSNPTENVTSDDSRTIPEISINGVLHQEWCVSPRGVGSSFGDDEEDISRLSVSSGSSHDLARRAFCRTASYSSDFSSSMFSDSLYSDTCYDTDYSFYRD</sequence>
<keyword evidence="16" id="KW-0175">Coiled coil</keyword>
<dbReference type="Proteomes" id="UP000001554">
    <property type="component" value="Chromosome 1"/>
</dbReference>
<evidence type="ECO:0000256" key="12">
    <source>
        <dbReference type="ARBA" id="ARBA00023303"/>
    </source>
</evidence>
<evidence type="ECO:0000256" key="3">
    <source>
        <dbReference type="ARBA" id="ARBA00022535"/>
    </source>
</evidence>
<gene>
    <name evidence="21 22" type="primary">LOC118427405</name>
</gene>
<dbReference type="AlphaFoldDB" id="A0A9J7M2P6"/>
<evidence type="ECO:0000256" key="14">
    <source>
        <dbReference type="ARBA" id="ARBA00034430"/>
    </source>
</evidence>
<evidence type="ECO:0000259" key="19">
    <source>
        <dbReference type="PROSITE" id="PS50042"/>
    </source>
</evidence>
<evidence type="ECO:0000313" key="22">
    <source>
        <dbReference type="RefSeq" id="XP_035693094.1"/>
    </source>
</evidence>
<dbReference type="FunFam" id="2.60.120.10:FF:000020">
    <property type="entry name" value="Cyclic nucleotide-gated channel beta 3"/>
    <property type="match status" value="1"/>
</dbReference>
<dbReference type="InterPro" id="IPR000595">
    <property type="entry name" value="cNMP-bd_dom"/>
</dbReference>
<feature type="compositionally biased region" description="Acidic residues" evidence="17">
    <location>
        <begin position="34"/>
        <end position="46"/>
    </location>
</feature>
<dbReference type="RefSeq" id="XP_035693094.1">
    <property type="nucleotide sequence ID" value="XM_035837201.1"/>
</dbReference>
<evidence type="ECO:0000256" key="9">
    <source>
        <dbReference type="ARBA" id="ARBA00023065"/>
    </source>
</evidence>
<evidence type="ECO:0000256" key="4">
    <source>
        <dbReference type="ARBA" id="ARBA00022606"/>
    </source>
</evidence>
<dbReference type="GO" id="GO:0030553">
    <property type="term" value="F:cGMP binding"/>
    <property type="evidence" value="ECO:0007669"/>
    <property type="project" value="UniProtKB-KW"/>
</dbReference>
<dbReference type="OrthoDB" id="421226at2759"/>
<evidence type="ECO:0000313" key="21">
    <source>
        <dbReference type="RefSeq" id="XP_035693084.1"/>
    </source>
</evidence>
<dbReference type="SUPFAM" id="SSF81324">
    <property type="entry name" value="Voltage-gated potassium channels"/>
    <property type="match status" value="1"/>
</dbReference>
<dbReference type="KEGG" id="bfo:118427405"/>
<dbReference type="PANTHER" id="PTHR45638">
    <property type="entry name" value="CYCLIC NUCLEOTIDE-GATED CATION CHANNEL SUBUNIT A"/>
    <property type="match status" value="1"/>
</dbReference>
<dbReference type="RefSeq" id="XP_035693084.1">
    <property type="nucleotide sequence ID" value="XM_035837191.1"/>
</dbReference>
<evidence type="ECO:0000256" key="13">
    <source>
        <dbReference type="ARBA" id="ARBA00023305"/>
    </source>
</evidence>
<feature type="compositionally biased region" description="Polar residues" evidence="17">
    <location>
        <begin position="674"/>
        <end position="696"/>
    </location>
</feature>
<dbReference type="PRINTS" id="PR01463">
    <property type="entry name" value="EAGCHANLFMLY"/>
</dbReference>
<feature type="coiled-coil region" evidence="16">
    <location>
        <begin position="568"/>
        <end position="602"/>
    </location>
</feature>
<evidence type="ECO:0000256" key="18">
    <source>
        <dbReference type="SAM" id="Phobius"/>
    </source>
</evidence>
<comment type="catalytic activity">
    <reaction evidence="15">
        <text>Na(+)(in) = Na(+)(out)</text>
        <dbReference type="Rhea" id="RHEA:34963"/>
        <dbReference type="ChEBI" id="CHEBI:29101"/>
    </reaction>
</comment>
<keyword evidence="4" id="KW-0716">Sensory transduction</keyword>
<dbReference type="InterPro" id="IPR014710">
    <property type="entry name" value="RmlC-like_jellyroll"/>
</dbReference>
<dbReference type="PROSITE" id="PS00888">
    <property type="entry name" value="CNMP_BINDING_1"/>
    <property type="match status" value="1"/>
</dbReference>
<dbReference type="InterPro" id="IPR005821">
    <property type="entry name" value="Ion_trans_dom"/>
</dbReference>
<reference evidence="20" key="1">
    <citation type="journal article" date="2020" name="Nat. Ecol. Evol.">
        <title>Deeply conserved synteny resolves early events in vertebrate evolution.</title>
        <authorList>
            <person name="Simakov O."/>
            <person name="Marletaz F."/>
            <person name="Yue J.X."/>
            <person name="O'Connell B."/>
            <person name="Jenkins J."/>
            <person name="Brandt A."/>
            <person name="Calef R."/>
            <person name="Tung C.H."/>
            <person name="Huang T.K."/>
            <person name="Schmutz J."/>
            <person name="Satoh N."/>
            <person name="Yu J.K."/>
            <person name="Putnam N.H."/>
            <person name="Green R.E."/>
            <person name="Rokhsar D.S."/>
        </authorList>
    </citation>
    <scope>NUCLEOTIDE SEQUENCE [LARGE SCALE GENOMIC DNA]</scope>
    <source>
        <strain evidence="20">S238N-H82</strain>
    </source>
</reference>
<evidence type="ECO:0000256" key="1">
    <source>
        <dbReference type="ARBA" id="ARBA00004141"/>
    </source>
</evidence>
<organism evidence="20 21">
    <name type="scientific">Branchiostoma floridae</name>
    <name type="common">Florida lancelet</name>
    <name type="synonym">Amphioxus</name>
    <dbReference type="NCBI Taxonomy" id="7739"/>
    <lineage>
        <taxon>Eukaryota</taxon>
        <taxon>Metazoa</taxon>
        <taxon>Chordata</taxon>
        <taxon>Cephalochordata</taxon>
        <taxon>Leptocardii</taxon>
        <taxon>Amphioxiformes</taxon>
        <taxon>Branchiostomatidae</taxon>
        <taxon>Branchiostoma</taxon>
    </lineage>
</organism>
<dbReference type="Pfam" id="PF00520">
    <property type="entry name" value="Ion_trans"/>
    <property type="match status" value="1"/>
</dbReference>
<dbReference type="Pfam" id="PF00027">
    <property type="entry name" value="cNMP_binding"/>
    <property type="match status" value="1"/>
</dbReference>
<evidence type="ECO:0000256" key="8">
    <source>
        <dbReference type="ARBA" id="ARBA00022992"/>
    </source>
</evidence>
<evidence type="ECO:0000256" key="16">
    <source>
        <dbReference type="SAM" id="Coils"/>
    </source>
</evidence>
<feature type="compositionally biased region" description="Basic and acidic residues" evidence="17">
    <location>
        <begin position="498"/>
        <end position="513"/>
    </location>
</feature>
<feature type="region of interest" description="Disordered" evidence="17">
    <location>
        <begin position="498"/>
        <end position="546"/>
    </location>
</feature>
<dbReference type="FunFam" id="1.10.287.630:FF:000001">
    <property type="entry name" value="Cyclic nucleotide-gated channel alpha 3"/>
    <property type="match status" value="1"/>
</dbReference>
<dbReference type="InterPro" id="IPR018490">
    <property type="entry name" value="cNMP-bd_dom_sf"/>
</dbReference>
<dbReference type="PROSITE" id="PS00889">
    <property type="entry name" value="CNMP_BINDING_2"/>
    <property type="match status" value="1"/>
</dbReference>
<keyword evidence="9" id="KW-0406">Ion transport</keyword>
<feature type="transmembrane region" description="Helical" evidence="18">
    <location>
        <begin position="196"/>
        <end position="217"/>
    </location>
</feature>
<feature type="compositionally biased region" description="Low complexity" evidence="17">
    <location>
        <begin position="514"/>
        <end position="525"/>
    </location>
</feature>
<reference evidence="21 22" key="2">
    <citation type="submission" date="2025-04" db="UniProtKB">
        <authorList>
            <consortium name="RefSeq"/>
        </authorList>
    </citation>
    <scope>IDENTIFICATION</scope>
    <source>
        <strain evidence="21 22">S238N-H82</strain>
        <tissue evidence="21 22">Testes</tissue>
    </source>
</reference>
<comment type="subcellular location">
    <subcellularLocation>
        <location evidence="1">Membrane</location>
        <topology evidence="1">Multi-pass membrane protein</topology>
    </subcellularLocation>
</comment>
<evidence type="ECO:0000256" key="10">
    <source>
        <dbReference type="ARBA" id="ARBA00023136"/>
    </source>
</evidence>
<feature type="domain" description="Cyclic nucleotide-binding" evidence="19">
    <location>
        <begin position="373"/>
        <end position="498"/>
    </location>
</feature>